<evidence type="ECO:0000313" key="3">
    <source>
        <dbReference type="Proteomes" id="UP001311232"/>
    </source>
</evidence>
<proteinExistence type="predicted"/>
<dbReference type="EMBL" id="JAHHUM010000614">
    <property type="protein sequence ID" value="KAK5618556.1"/>
    <property type="molecule type" value="Genomic_DNA"/>
</dbReference>
<organism evidence="2 3">
    <name type="scientific">Crenichthys baileyi</name>
    <name type="common">White River springfish</name>
    <dbReference type="NCBI Taxonomy" id="28760"/>
    <lineage>
        <taxon>Eukaryota</taxon>
        <taxon>Metazoa</taxon>
        <taxon>Chordata</taxon>
        <taxon>Craniata</taxon>
        <taxon>Vertebrata</taxon>
        <taxon>Euteleostomi</taxon>
        <taxon>Actinopterygii</taxon>
        <taxon>Neopterygii</taxon>
        <taxon>Teleostei</taxon>
        <taxon>Neoteleostei</taxon>
        <taxon>Acanthomorphata</taxon>
        <taxon>Ovalentaria</taxon>
        <taxon>Atherinomorphae</taxon>
        <taxon>Cyprinodontiformes</taxon>
        <taxon>Goodeidae</taxon>
        <taxon>Crenichthys</taxon>
    </lineage>
</organism>
<sequence>MKDWIDHQKTSLHLGRCKLLREQYPEWDGKVTPLQSDAIKGSKIPPLTSDQTFQDHHKKSSDGSLSRSRSHSPSRPLKVKGENGARGHGHCTAPGLGLDLSLRGTTAIFSPIIRNVQVLVRDCLYEKEGIRNLAHQERALSYSRLLGQKMRNRGHQGRAVSKDHPQVQAENKFYRGVMKNSAQEGAPIKSFFQEVKRDRVHEDGAVSDDVCQERAVSDICHQEELVTNNRHQ</sequence>
<evidence type="ECO:0000256" key="1">
    <source>
        <dbReference type="SAM" id="MobiDB-lite"/>
    </source>
</evidence>
<keyword evidence="3" id="KW-1185">Reference proteome</keyword>
<reference evidence="2 3" key="1">
    <citation type="submission" date="2021-06" db="EMBL/GenBank/DDBJ databases">
        <authorList>
            <person name="Palmer J.M."/>
        </authorList>
    </citation>
    <scope>NUCLEOTIDE SEQUENCE [LARGE SCALE GENOMIC DNA]</scope>
    <source>
        <strain evidence="2 3">MEX-2019</strain>
        <tissue evidence="2">Muscle</tissue>
    </source>
</reference>
<gene>
    <name evidence="2" type="ORF">CRENBAI_016478</name>
</gene>
<protein>
    <submittedName>
        <fullName evidence="2">Uncharacterized protein</fullName>
    </submittedName>
</protein>
<dbReference type="AlphaFoldDB" id="A0AAV9SB60"/>
<evidence type="ECO:0000313" key="2">
    <source>
        <dbReference type="EMBL" id="KAK5618556.1"/>
    </source>
</evidence>
<feature type="region of interest" description="Disordered" evidence="1">
    <location>
        <begin position="37"/>
        <end position="90"/>
    </location>
</feature>
<name>A0AAV9SB60_9TELE</name>
<accession>A0AAV9SB60</accession>
<feature type="compositionally biased region" description="Low complexity" evidence="1">
    <location>
        <begin position="62"/>
        <end position="75"/>
    </location>
</feature>
<comment type="caution">
    <text evidence="2">The sequence shown here is derived from an EMBL/GenBank/DDBJ whole genome shotgun (WGS) entry which is preliminary data.</text>
</comment>
<dbReference type="Proteomes" id="UP001311232">
    <property type="component" value="Unassembled WGS sequence"/>
</dbReference>